<protein>
    <submittedName>
        <fullName evidence="2">Uncharacterized protein</fullName>
    </submittedName>
</protein>
<feature type="region of interest" description="Disordered" evidence="1">
    <location>
        <begin position="185"/>
        <end position="223"/>
    </location>
</feature>
<feature type="region of interest" description="Disordered" evidence="1">
    <location>
        <begin position="43"/>
        <end position="87"/>
    </location>
</feature>
<accession>A0A3S5CPX4</accession>
<feature type="compositionally biased region" description="Polar residues" evidence="1">
    <location>
        <begin position="208"/>
        <end position="217"/>
    </location>
</feature>
<dbReference type="EMBL" id="CAAALY010082699">
    <property type="protein sequence ID" value="VEL26786.1"/>
    <property type="molecule type" value="Genomic_DNA"/>
</dbReference>
<comment type="caution">
    <text evidence="2">The sequence shown here is derived from an EMBL/GenBank/DDBJ whole genome shotgun (WGS) entry which is preliminary data.</text>
</comment>
<feature type="region of interest" description="Disordered" evidence="1">
    <location>
        <begin position="1"/>
        <end position="25"/>
    </location>
</feature>
<feature type="compositionally biased region" description="Polar residues" evidence="1">
    <location>
        <begin position="192"/>
        <end position="201"/>
    </location>
</feature>
<dbReference type="Proteomes" id="UP000784294">
    <property type="component" value="Unassembled WGS sequence"/>
</dbReference>
<dbReference type="OrthoDB" id="8026949at2759"/>
<reference evidence="2" key="1">
    <citation type="submission" date="2018-11" db="EMBL/GenBank/DDBJ databases">
        <authorList>
            <consortium name="Pathogen Informatics"/>
        </authorList>
    </citation>
    <scope>NUCLEOTIDE SEQUENCE</scope>
</reference>
<feature type="compositionally biased region" description="Low complexity" evidence="1">
    <location>
        <begin position="68"/>
        <end position="80"/>
    </location>
</feature>
<evidence type="ECO:0000256" key="1">
    <source>
        <dbReference type="SAM" id="MobiDB-lite"/>
    </source>
</evidence>
<dbReference type="AlphaFoldDB" id="A0A3S5CPX4"/>
<keyword evidence="3" id="KW-1185">Reference proteome</keyword>
<organism evidence="2 3">
    <name type="scientific">Protopolystoma xenopodis</name>
    <dbReference type="NCBI Taxonomy" id="117903"/>
    <lineage>
        <taxon>Eukaryota</taxon>
        <taxon>Metazoa</taxon>
        <taxon>Spiralia</taxon>
        <taxon>Lophotrochozoa</taxon>
        <taxon>Platyhelminthes</taxon>
        <taxon>Monogenea</taxon>
        <taxon>Polyopisthocotylea</taxon>
        <taxon>Polystomatidea</taxon>
        <taxon>Polystomatidae</taxon>
        <taxon>Protopolystoma</taxon>
    </lineage>
</organism>
<gene>
    <name evidence="2" type="ORF">PXEA_LOCUS20226</name>
</gene>
<evidence type="ECO:0000313" key="3">
    <source>
        <dbReference type="Proteomes" id="UP000784294"/>
    </source>
</evidence>
<evidence type="ECO:0000313" key="2">
    <source>
        <dbReference type="EMBL" id="VEL26786.1"/>
    </source>
</evidence>
<name>A0A3S5CPX4_9PLAT</name>
<proteinExistence type="predicted"/>
<sequence length="267" mass="30028">MLCLLDAEKPDTAVGSEKEPEIHSAETYEASSVCIDILNSSSRTNESLNSSDRYVPQEGTPIPSRLCSQIDSNGSSSTSDSHTERPSLEAFRQGIQPYRPFENLASSVGAYKRVLKTLHQAKTTLKSKRKAVPKKSDGEYFKKKSSEVLQLSVDYPKTTSAAEKEEGEVEADDSDYELCDMVMESEDEGDSRNNADNSQPYSEHLCDTSPTQPYLNTQKRDSHFGSPISYQRAIDAQRLHWSQQSAYYHLPNQKGHYQTASKWPRYH</sequence>